<reference evidence="2 3" key="1">
    <citation type="journal article" date="2014" name="Agronomy (Basel)">
        <title>A Draft Genome Sequence for Ensete ventricosum, the Drought-Tolerant Tree Against Hunger.</title>
        <authorList>
            <person name="Harrison J."/>
            <person name="Moore K.A."/>
            <person name="Paszkiewicz K."/>
            <person name="Jones T."/>
            <person name="Grant M."/>
            <person name="Ambacheew D."/>
            <person name="Muzemil S."/>
            <person name="Studholme D.J."/>
        </authorList>
    </citation>
    <scope>NUCLEOTIDE SEQUENCE [LARGE SCALE GENOMIC DNA]</scope>
</reference>
<evidence type="ECO:0000313" key="2">
    <source>
        <dbReference type="EMBL" id="RRT73504.1"/>
    </source>
</evidence>
<gene>
    <name evidence="2" type="ORF">B296_00024729</name>
</gene>
<proteinExistence type="predicted"/>
<dbReference type="AlphaFoldDB" id="A0A427AB99"/>
<evidence type="ECO:0000256" key="1">
    <source>
        <dbReference type="SAM" id="MobiDB-lite"/>
    </source>
</evidence>
<feature type="region of interest" description="Disordered" evidence="1">
    <location>
        <begin position="148"/>
        <end position="188"/>
    </location>
</feature>
<dbReference type="Proteomes" id="UP000287651">
    <property type="component" value="Unassembled WGS sequence"/>
</dbReference>
<comment type="caution">
    <text evidence="2">The sequence shown here is derived from an EMBL/GenBank/DDBJ whole genome shotgun (WGS) entry which is preliminary data.</text>
</comment>
<organism evidence="2 3">
    <name type="scientific">Ensete ventricosum</name>
    <name type="common">Abyssinian banana</name>
    <name type="synonym">Musa ensete</name>
    <dbReference type="NCBI Taxonomy" id="4639"/>
    <lineage>
        <taxon>Eukaryota</taxon>
        <taxon>Viridiplantae</taxon>
        <taxon>Streptophyta</taxon>
        <taxon>Embryophyta</taxon>
        <taxon>Tracheophyta</taxon>
        <taxon>Spermatophyta</taxon>
        <taxon>Magnoliopsida</taxon>
        <taxon>Liliopsida</taxon>
        <taxon>Zingiberales</taxon>
        <taxon>Musaceae</taxon>
        <taxon>Ensete</taxon>
    </lineage>
</organism>
<accession>A0A427AB99</accession>
<dbReference type="EMBL" id="AMZH03003077">
    <property type="protein sequence ID" value="RRT73504.1"/>
    <property type="molecule type" value="Genomic_DNA"/>
</dbReference>
<protein>
    <submittedName>
        <fullName evidence="2">Uncharacterized protein</fullName>
    </submittedName>
</protein>
<sequence>MPPQDQAPVKDANIEQMPMNLKEGDRYVVNYSEGLTAVDFDDHVSLVEKESASMAGMVGRGDLARDKHNRKDAAAGFATDERETDCCRRVGPRGLRRISKGRSGWLEIRSDDSKHRLLCFRSQCLTEFDAEMRRDLALGKRLHRSRVAASRGSHNRWKSLSVDAEEATVGRGRSLRRNNGEGEEDRPP</sequence>
<name>A0A427AB99_ENSVE</name>
<evidence type="ECO:0000313" key="3">
    <source>
        <dbReference type="Proteomes" id="UP000287651"/>
    </source>
</evidence>